<organism evidence="1 2">
    <name type="scientific">Thelonectria olida</name>
    <dbReference type="NCBI Taxonomy" id="1576542"/>
    <lineage>
        <taxon>Eukaryota</taxon>
        <taxon>Fungi</taxon>
        <taxon>Dikarya</taxon>
        <taxon>Ascomycota</taxon>
        <taxon>Pezizomycotina</taxon>
        <taxon>Sordariomycetes</taxon>
        <taxon>Hypocreomycetidae</taxon>
        <taxon>Hypocreales</taxon>
        <taxon>Nectriaceae</taxon>
        <taxon>Thelonectria</taxon>
    </lineage>
</organism>
<accession>A0A9P9AQN7</accession>
<dbReference type="EMBL" id="JAGPYM010000010">
    <property type="protein sequence ID" value="KAH6889908.1"/>
    <property type="molecule type" value="Genomic_DNA"/>
</dbReference>
<keyword evidence="2" id="KW-1185">Reference proteome</keyword>
<sequence length="165" mass="18969">MPSRRTLRQQEMAVWRRWRRWSRRRRRWCCLSSDLIVRRWRRGVQRRVEHLAVFKVKGLLRRRTRHGDIRSGDAASTGGLVILRTGDVALMFLGLVAVGHVVPVKWPRRGDEGRATIAVEVGICIGKGMDMGIGGSIRIRMRTGVCVGVSVSRLGTRMRLGHRHW</sequence>
<gene>
    <name evidence="1" type="ORF">B0T10DRAFT_487071</name>
</gene>
<comment type="caution">
    <text evidence="1">The sequence shown here is derived from an EMBL/GenBank/DDBJ whole genome shotgun (WGS) entry which is preliminary data.</text>
</comment>
<evidence type="ECO:0000313" key="1">
    <source>
        <dbReference type="EMBL" id="KAH6889908.1"/>
    </source>
</evidence>
<dbReference type="Proteomes" id="UP000777438">
    <property type="component" value="Unassembled WGS sequence"/>
</dbReference>
<evidence type="ECO:0000313" key="2">
    <source>
        <dbReference type="Proteomes" id="UP000777438"/>
    </source>
</evidence>
<reference evidence="1 2" key="1">
    <citation type="journal article" date="2021" name="Nat. Commun.">
        <title>Genetic determinants of endophytism in the Arabidopsis root mycobiome.</title>
        <authorList>
            <person name="Mesny F."/>
            <person name="Miyauchi S."/>
            <person name="Thiergart T."/>
            <person name="Pickel B."/>
            <person name="Atanasova L."/>
            <person name="Karlsson M."/>
            <person name="Huettel B."/>
            <person name="Barry K.W."/>
            <person name="Haridas S."/>
            <person name="Chen C."/>
            <person name="Bauer D."/>
            <person name="Andreopoulos W."/>
            <person name="Pangilinan J."/>
            <person name="LaButti K."/>
            <person name="Riley R."/>
            <person name="Lipzen A."/>
            <person name="Clum A."/>
            <person name="Drula E."/>
            <person name="Henrissat B."/>
            <person name="Kohler A."/>
            <person name="Grigoriev I.V."/>
            <person name="Martin F.M."/>
            <person name="Hacquard S."/>
        </authorList>
    </citation>
    <scope>NUCLEOTIDE SEQUENCE [LARGE SCALE GENOMIC DNA]</scope>
    <source>
        <strain evidence="1 2">MPI-CAGE-CH-0241</strain>
    </source>
</reference>
<name>A0A9P9AQN7_9HYPO</name>
<dbReference type="AlphaFoldDB" id="A0A9P9AQN7"/>
<protein>
    <submittedName>
        <fullName evidence="1">Uncharacterized protein</fullName>
    </submittedName>
</protein>
<proteinExistence type="predicted"/>